<evidence type="ECO:0000313" key="2">
    <source>
        <dbReference type="EMBL" id="MUH72171.1"/>
    </source>
</evidence>
<feature type="transmembrane region" description="Helical" evidence="1">
    <location>
        <begin position="85"/>
        <end position="106"/>
    </location>
</feature>
<dbReference type="InterPro" id="IPR021318">
    <property type="entry name" value="DUF2919"/>
</dbReference>
<proteinExistence type="predicted"/>
<organism evidence="2 3">
    <name type="scientific">Psychrosphaera haliotis</name>
    <dbReference type="NCBI Taxonomy" id="555083"/>
    <lineage>
        <taxon>Bacteria</taxon>
        <taxon>Pseudomonadati</taxon>
        <taxon>Pseudomonadota</taxon>
        <taxon>Gammaproteobacteria</taxon>
        <taxon>Alteromonadales</taxon>
        <taxon>Pseudoalteromonadaceae</taxon>
        <taxon>Psychrosphaera</taxon>
    </lineage>
</organism>
<protein>
    <submittedName>
        <fullName evidence="2">DUF2919 family protein</fullName>
    </submittedName>
</protein>
<keyword evidence="1" id="KW-0472">Membrane</keyword>
<dbReference type="EMBL" id="WOCD01000003">
    <property type="protein sequence ID" value="MUH72171.1"/>
    <property type="molecule type" value="Genomic_DNA"/>
</dbReference>
<feature type="transmembrane region" description="Helical" evidence="1">
    <location>
        <begin position="118"/>
        <end position="135"/>
    </location>
</feature>
<dbReference type="RefSeq" id="WP_155695369.1">
    <property type="nucleotide sequence ID" value="NZ_WOCD01000003.1"/>
</dbReference>
<dbReference type="Proteomes" id="UP000439994">
    <property type="component" value="Unassembled WGS sequence"/>
</dbReference>
<sequence length="162" mass="18859">MFSDFDLEGRVKVPLGYYLVTLYLMRGYFIWLMSLTHRKDPSLILSLIYSDSRTFISALFIGVSGLLVYVLFLSKARIWDRAERMLWKASFLLLLTGLLADLTVQIHSLVVNKFVVHWSAPVILLTGIYLSWYWVSSKKIKRFFNHWLASETDVTGSQKKQK</sequence>
<keyword evidence="1" id="KW-0812">Transmembrane</keyword>
<feature type="transmembrane region" description="Helical" evidence="1">
    <location>
        <begin position="54"/>
        <end position="73"/>
    </location>
</feature>
<evidence type="ECO:0000313" key="3">
    <source>
        <dbReference type="Proteomes" id="UP000439994"/>
    </source>
</evidence>
<name>A0A6N8FCW5_9GAMM</name>
<dbReference type="AlphaFoldDB" id="A0A6N8FCW5"/>
<reference evidence="2 3" key="1">
    <citation type="submission" date="2019-11" db="EMBL/GenBank/DDBJ databases">
        <title>P. haliotis isolates from Z. marina roots.</title>
        <authorList>
            <person name="Cohen M."/>
            <person name="Jospin G."/>
            <person name="Eisen J.A."/>
            <person name="Coil D.A."/>
        </authorList>
    </citation>
    <scope>NUCLEOTIDE SEQUENCE [LARGE SCALE GENOMIC DNA]</scope>
    <source>
        <strain evidence="2 3">UCD-MCMsp1aY</strain>
    </source>
</reference>
<accession>A0A6N8FCW5</accession>
<comment type="caution">
    <text evidence="2">The sequence shown here is derived from an EMBL/GenBank/DDBJ whole genome shotgun (WGS) entry which is preliminary data.</text>
</comment>
<keyword evidence="3" id="KW-1185">Reference proteome</keyword>
<gene>
    <name evidence="2" type="ORF">GNP35_06575</name>
</gene>
<keyword evidence="1" id="KW-1133">Transmembrane helix</keyword>
<feature type="transmembrane region" description="Helical" evidence="1">
    <location>
        <begin position="15"/>
        <end position="34"/>
    </location>
</feature>
<evidence type="ECO:0000256" key="1">
    <source>
        <dbReference type="SAM" id="Phobius"/>
    </source>
</evidence>
<dbReference type="Pfam" id="PF11143">
    <property type="entry name" value="DUF2919"/>
    <property type="match status" value="1"/>
</dbReference>
<dbReference type="OrthoDB" id="6236822at2"/>